<sequence length="137" mass="15570">PGYRDTLFTINAIDTLISHRLLLNPQLWLDSFYQLRLGFANPSPASRFRQTFTLSLNYGVARNLRAGLLYQLDLDDYTQIPRYDTYQQVLGIISYNLTPESRLSFFGGTRFGRSSEPSVNLSDTFYGAGLNVSVPLF</sequence>
<reference evidence="1 2" key="2">
    <citation type="submission" date="2018-06" db="EMBL/GenBank/DDBJ databases">
        <title>Metagenomic assembly of (sub)arctic Cyanobacteria and their associated microbiome from non-axenic cultures.</title>
        <authorList>
            <person name="Baurain D."/>
        </authorList>
    </citation>
    <scope>NUCLEOTIDE SEQUENCE [LARGE SCALE GENOMIC DNA]</scope>
    <source>
        <strain evidence="1">ULC027bin1</strain>
    </source>
</reference>
<name>A0A2W4WLU4_9CYAN</name>
<reference evidence="2" key="1">
    <citation type="submission" date="2018-04" db="EMBL/GenBank/DDBJ databases">
        <authorList>
            <person name="Cornet L."/>
        </authorList>
    </citation>
    <scope>NUCLEOTIDE SEQUENCE [LARGE SCALE GENOMIC DNA]</scope>
</reference>
<dbReference type="EMBL" id="QBMP01000341">
    <property type="protein sequence ID" value="PZO45876.1"/>
    <property type="molecule type" value="Genomic_DNA"/>
</dbReference>
<evidence type="ECO:0000313" key="2">
    <source>
        <dbReference type="Proteomes" id="UP000249794"/>
    </source>
</evidence>
<comment type="caution">
    <text evidence="1">The sequence shown here is derived from an EMBL/GenBank/DDBJ whole genome shotgun (WGS) entry which is preliminary data.</text>
</comment>
<feature type="non-terminal residue" evidence="1">
    <location>
        <position position="1"/>
    </location>
</feature>
<dbReference type="AlphaFoldDB" id="A0A2W4WLU4"/>
<proteinExistence type="predicted"/>
<organism evidence="1 2">
    <name type="scientific">Phormidesmis priestleyi</name>
    <dbReference type="NCBI Taxonomy" id="268141"/>
    <lineage>
        <taxon>Bacteria</taxon>
        <taxon>Bacillati</taxon>
        <taxon>Cyanobacteriota</taxon>
        <taxon>Cyanophyceae</taxon>
        <taxon>Leptolyngbyales</taxon>
        <taxon>Leptolyngbyaceae</taxon>
        <taxon>Phormidesmis</taxon>
    </lineage>
</organism>
<evidence type="ECO:0000313" key="1">
    <source>
        <dbReference type="EMBL" id="PZO45876.1"/>
    </source>
</evidence>
<accession>A0A2W4WLU4</accession>
<dbReference type="Proteomes" id="UP000249794">
    <property type="component" value="Unassembled WGS sequence"/>
</dbReference>
<gene>
    <name evidence="1" type="ORF">DCF15_21195</name>
</gene>
<protein>
    <submittedName>
        <fullName evidence="1">Uncharacterized protein</fullName>
    </submittedName>
</protein>